<keyword evidence="1 6" id="KW-0963">Cytoplasm</keyword>
<dbReference type="SUPFAM" id="SSF52540">
    <property type="entry name" value="P-loop containing nucleoside triphosphate hydrolases"/>
    <property type="match status" value="1"/>
</dbReference>
<feature type="binding site" evidence="7">
    <location>
        <begin position="202"/>
        <end position="209"/>
    </location>
    <ligand>
        <name>GTP</name>
        <dbReference type="ChEBI" id="CHEBI:37565"/>
    </ligand>
</feature>
<dbReference type="Proteomes" id="UP000216498">
    <property type="component" value="Unassembled WGS sequence"/>
</dbReference>
<feature type="coiled-coil region" evidence="9">
    <location>
        <begin position="155"/>
        <end position="189"/>
    </location>
</feature>
<dbReference type="InterPro" id="IPR016496">
    <property type="entry name" value="GTPase_HflX"/>
</dbReference>
<evidence type="ECO:0000256" key="6">
    <source>
        <dbReference type="HAMAP-Rule" id="MF_00900"/>
    </source>
</evidence>
<feature type="binding site" evidence="7">
    <location>
        <begin position="322"/>
        <end position="325"/>
    </location>
    <ligand>
        <name>GTP</name>
        <dbReference type="ChEBI" id="CHEBI:37565"/>
    </ligand>
</feature>
<evidence type="ECO:0000256" key="5">
    <source>
        <dbReference type="ARBA" id="ARBA00023134"/>
    </source>
</evidence>
<keyword evidence="4 8" id="KW-0460">Magnesium</keyword>
<comment type="function">
    <text evidence="6">GTPase that associates with the 50S ribosomal subunit and may have a role during protein synthesis or ribosome biogenesis.</text>
</comment>
<dbReference type="InterPro" id="IPR042108">
    <property type="entry name" value="GTPase_HflX_N_sf"/>
</dbReference>
<dbReference type="RefSeq" id="WP_094886982.1">
    <property type="nucleotide sequence ID" value="NZ_NPMS01000010.1"/>
</dbReference>
<dbReference type="NCBIfam" id="TIGR03156">
    <property type="entry name" value="GTP_HflX"/>
    <property type="match status" value="1"/>
</dbReference>
<keyword evidence="9" id="KW-0175">Coiled coil</keyword>
<evidence type="ECO:0000259" key="10">
    <source>
        <dbReference type="PROSITE" id="PS51705"/>
    </source>
</evidence>
<dbReference type="Pfam" id="PF01926">
    <property type="entry name" value="MMR_HSR1"/>
    <property type="match status" value="1"/>
</dbReference>
<dbReference type="FunFam" id="3.40.50.300:FF:001198">
    <property type="entry name" value="GTPase HflX"/>
    <property type="match status" value="1"/>
</dbReference>
<dbReference type="InterPro" id="IPR027417">
    <property type="entry name" value="P-loop_NTPase"/>
</dbReference>
<dbReference type="HAMAP" id="MF_00900">
    <property type="entry name" value="GTPase_HflX"/>
    <property type="match status" value="1"/>
</dbReference>
<dbReference type="PROSITE" id="PS51705">
    <property type="entry name" value="G_HFLX"/>
    <property type="match status" value="1"/>
</dbReference>
<dbReference type="Pfam" id="PF16360">
    <property type="entry name" value="GTP-bdg_M"/>
    <property type="match status" value="1"/>
</dbReference>
<dbReference type="OrthoDB" id="9812272at2"/>
<dbReference type="Pfam" id="PF13167">
    <property type="entry name" value="GTP-bdg_N"/>
    <property type="match status" value="1"/>
</dbReference>
<evidence type="ECO:0000256" key="8">
    <source>
        <dbReference type="PIRSR" id="PIRSR006809-2"/>
    </source>
</evidence>
<name>A0A265N7I8_9BACI</name>
<evidence type="ECO:0000313" key="12">
    <source>
        <dbReference type="Proteomes" id="UP000216498"/>
    </source>
</evidence>
<keyword evidence="2 8" id="KW-0479">Metal-binding</keyword>
<dbReference type="Gene3D" id="3.40.50.11060">
    <property type="entry name" value="GTPase HflX, N-terminal domain"/>
    <property type="match status" value="1"/>
</dbReference>
<dbReference type="GO" id="GO:0003924">
    <property type="term" value="F:GTPase activity"/>
    <property type="evidence" value="ECO:0007669"/>
    <property type="project" value="UniProtKB-UniRule"/>
</dbReference>
<sequence length="423" mass="47652">MRRKAVLVGVNSKGNPEEFEYSMYELKNLAAACGIIAVGEITQNLNRANQGYYIGTGKLDDLKIMIEEKTAETIICDDELSPSQIRNLEAELDSEVIDRTMLILEIFAKRAKTRESKLQVEVARLKYMLPRLIGSRESLGRQGGGAGLKNRGAGETKLELDRRKIEEKISQLSKELESLVNQRKLQRKKRAKNEIPVVSLVGYTNAGKSTMMNAVLESYNQGKDKHVFEKNMLFATLETSVRKVKLDTNQTFLLTDTVGFINKLPHHLVKAFRSTLEEVTEADLLIHVIDVSNPNHEDQRMLTNEILAEIGADDIPVVYAYNKADLTELKYPAVDENTIYLSAGEKIGVNQLAKIISEHIFSDYIHCELLVPYTDGEVVSYFNEHANVLLEDYEANGTKLIVECKMADAEKFAQYVIKTKEEA</sequence>
<evidence type="ECO:0000256" key="2">
    <source>
        <dbReference type="ARBA" id="ARBA00022723"/>
    </source>
</evidence>
<dbReference type="FunFam" id="3.40.50.11060:FF:000001">
    <property type="entry name" value="GTPase HflX"/>
    <property type="match status" value="1"/>
</dbReference>
<dbReference type="CDD" id="cd01878">
    <property type="entry name" value="HflX"/>
    <property type="match status" value="1"/>
</dbReference>
<dbReference type="InterPro" id="IPR006073">
    <property type="entry name" value="GTP-bd"/>
</dbReference>
<keyword evidence="5 6" id="KW-0342">GTP-binding</keyword>
<dbReference type="InterPro" id="IPR030394">
    <property type="entry name" value="G_HFLX_dom"/>
</dbReference>
<comment type="similarity">
    <text evidence="6">Belongs to the TRAFAC class OBG-HflX-like GTPase superfamily. HflX GTPase family.</text>
</comment>
<dbReference type="PRINTS" id="PR00326">
    <property type="entry name" value="GTP1OBG"/>
</dbReference>
<dbReference type="GO" id="GO:0005525">
    <property type="term" value="F:GTP binding"/>
    <property type="evidence" value="ECO:0007669"/>
    <property type="project" value="UniProtKB-UniRule"/>
</dbReference>
<dbReference type="Gene3D" id="3.40.50.300">
    <property type="entry name" value="P-loop containing nucleotide triphosphate hydrolases"/>
    <property type="match status" value="1"/>
</dbReference>
<feature type="binding site" evidence="8">
    <location>
        <position position="236"/>
    </location>
    <ligand>
        <name>Mg(2+)</name>
        <dbReference type="ChEBI" id="CHEBI:18420"/>
    </ligand>
</feature>
<dbReference type="InterPro" id="IPR032305">
    <property type="entry name" value="GTP-bd_M"/>
</dbReference>
<evidence type="ECO:0000313" key="11">
    <source>
        <dbReference type="EMBL" id="OZU87409.1"/>
    </source>
</evidence>
<gene>
    <name evidence="6 11" type="primary">hflX</name>
    <name evidence="11" type="ORF">CIL03_16445</name>
</gene>
<proteinExistence type="inferred from homology"/>
<comment type="subcellular location">
    <subcellularLocation>
        <location evidence="6">Cytoplasm</location>
    </subcellularLocation>
    <text evidence="6">May associate with membranes.</text>
</comment>
<dbReference type="PANTHER" id="PTHR10229:SF4">
    <property type="entry name" value="GTPASE HFLX"/>
    <property type="match status" value="1"/>
</dbReference>
<dbReference type="PIRSF" id="PIRSF006809">
    <property type="entry name" value="GTP-binding_hflX_prd"/>
    <property type="match status" value="1"/>
</dbReference>
<comment type="cofactor">
    <cofactor evidence="8">
        <name>Mg(2+)</name>
        <dbReference type="ChEBI" id="CHEBI:18420"/>
    </cofactor>
</comment>
<feature type="domain" description="Hflx-type G" evidence="10">
    <location>
        <begin position="196"/>
        <end position="364"/>
    </location>
</feature>
<keyword evidence="3 6" id="KW-0547">Nucleotide-binding</keyword>
<evidence type="ECO:0000256" key="9">
    <source>
        <dbReference type="SAM" id="Coils"/>
    </source>
</evidence>
<dbReference type="EMBL" id="NPMS01000010">
    <property type="protein sequence ID" value="OZU87409.1"/>
    <property type="molecule type" value="Genomic_DNA"/>
</dbReference>
<accession>A0A265N7I8</accession>
<reference evidence="11 12" key="1">
    <citation type="submission" date="2017-08" db="EMBL/GenBank/DDBJ databases">
        <title>Virgibacillus indicus sp. nov. and Virgibacillus profoundi sp. nov, two moderately halophilic bacteria isolated from marine sediment by using the Microfluidic Streak Plate.</title>
        <authorList>
            <person name="Xu B."/>
            <person name="Hu B."/>
            <person name="Wang J."/>
            <person name="Zhu Y."/>
            <person name="Huang L."/>
            <person name="Du W."/>
            <person name="Huang Y."/>
        </authorList>
    </citation>
    <scope>NUCLEOTIDE SEQUENCE [LARGE SCALE GENOMIC DNA]</scope>
    <source>
        <strain evidence="11 12">IO3-P2-C2</strain>
    </source>
</reference>
<evidence type="ECO:0000256" key="4">
    <source>
        <dbReference type="ARBA" id="ARBA00022842"/>
    </source>
</evidence>
<evidence type="ECO:0000256" key="1">
    <source>
        <dbReference type="ARBA" id="ARBA00022490"/>
    </source>
</evidence>
<dbReference type="AlphaFoldDB" id="A0A265N7I8"/>
<feature type="binding site" evidence="7">
    <location>
        <begin position="256"/>
        <end position="259"/>
    </location>
    <ligand>
        <name>GTP</name>
        <dbReference type="ChEBI" id="CHEBI:37565"/>
    </ligand>
</feature>
<dbReference type="GO" id="GO:0043022">
    <property type="term" value="F:ribosome binding"/>
    <property type="evidence" value="ECO:0007669"/>
    <property type="project" value="TreeGrafter"/>
</dbReference>
<comment type="caution">
    <text evidence="11">The sequence shown here is derived from an EMBL/GenBank/DDBJ whole genome shotgun (WGS) entry which is preliminary data.</text>
</comment>
<protein>
    <recommendedName>
        <fullName evidence="6">GTPase HflX</fullName>
    </recommendedName>
    <alternativeName>
        <fullName evidence="6">GTP-binding protein HflX</fullName>
    </alternativeName>
</protein>
<feature type="binding site" evidence="8">
    <location>
        <position position="209"/>
    </location>
    <ligand>
        <name>Mg(2+)</name>
        <dbReference type="ChEBI" id="CHEBI:18420"/>
    </ligand>
</feature>
<dbReference type="InterPro" id="IPR025121">
    <property type="entry name" value="GTPase_HflX_N"/>
</dbReference>
<dbReference type="PANTHER" id="PTHR10229">
    <property type="entry name" value="GTP-BINDING PROTEIN HFLX"/>
    <property type="match status" value="1"/>
</dbReference>
<comment type="subunit">
    <text evidence="6">Monomer. Associates with the 50S ribosomal subunit.</text>
</comment>
<organism evidence="11 12">
    <name type="scientific">Virgibacillus indicus</name>
    <dbReference type="NCBI Taxonomy" id="2024554"/>
    <lineage>
        <taxon>Bacteria</taxon>
        <taxon>Bacillati</taxon>
        <taxon>Bacillota</taxon>
        <taxon>Bacilli</taxon>
        <taxon>Bacillales</taxon>
        <taxon>Bacillaceae</taxon>
        <taxon>Virgibacillus</taxon>
    </lineage>
</organism>
<keyword evidence="12" id="KW-1185">Reference proteome</keyword>
<evidence type="ECO:0000256" key="3">
    <source>
        <dbReference type="ARBA" id="ARBA00022741"/>
    </source>
</evidence>
<dbReference type="GO" id="GO:0046872">
    <property type="term" value="F:metal ion binding"/>
    <property type="evidence" value="ECO:0007669"/>
    <property type="project" value="UniProtKB-KW"/>
</dbReference>
<dbReference type="Gene3D" id="6.10.250.2860">
    <property type="match status" value="1"/>
</dbReference>
<evidence type="ECO:0000256" key="7">
    <source>
        <dbReference type="PIRSR" id="PIRSR006809-1"/>
    </source>
</evidence>
<dbReference type="GO" id="GO:0005737">
    <property type="term" value="C:cytoplasm"/>
    <property type="evidence" value="ECO:0007669"/>
    <property type="project" value="UniProtKB-SubCell"/>
</dbReference>